<dbReference type="SUPFAM" id="SSF56935">
    <property type="entry name" value="Porins"/>
    <property type="match status" value="1"/>
</dbReference>
<accession>A0ABU4AQR3</accession>
<reference evidence="3 4" key="1">
    <citation type="submission" date="2023-10" db="EMBL/GenBank/DDBJ databases">
        <authorList>
            <person name="Venkata Ramana C."/>
            <person name="Sasikala C."/>
            <person name="Dhurka M."/>
        </authorList>
    </citation>
    <scope>NUCLEOTIDE SEQUENCE [LARGE SCALE GENOMIC DNA]</scope>
    <source>
        <strain evidence="3 4">KCTC 32151</strain>
    </source>
</reference>
<feature type="region of interest" description="Disordered" evidence="1">
    <location>
        <begin position="58"/>
        <end position="82"/>
    </location>
</feature>
<feature type="region of interest" description="Disordered" evidence="1">
    <location>
        <begin position="100"/>
        <end position="123"/>
    </location>
</feature>
<evidence type="ECO:0000313" key="4">
    <source>
        <dbReference type="Proteomes" id="UP001185659"/>
    </source>
</evidence>
<feature type="compositionally biased region" description="Polar residues" evidence="1">
    <location>
        <begin position="62"/>
        <end position="71"/>
    </location>
</feature>
<keyword evidence="4" id="KW-1185">Reference proteome</keyword>
<feature type="signal peptide" evidence="2">
    <location>
        <begin position="1"/>
        <end position="34"/>
    </location>
</feature>
<keyword evidence="3" id="KW-0675">Receptor</keyword>
<gene>
    <name evidence="3" type="ORF">R2G56_19900</name>
</gene>
<evidence type="ECO:0000256" key="2">
    <source>
        <dbReference type="SAM" id="SignalP"/>
    </source>
</evidence>
<dbReference type="RefSeq" id="WP_317562362.1">
    <property type="nucleotide sequence ID" value="NZ_JAWLIP010000011.1"/>
</dbReference>
<proteinExistence type="predicted"/>
<feature type="chain" id="PRO_5047534038" evidence="2">
    <location>
        <begin position="35"/>
        <end position="1263"/>
    </location>
</feature>
<evidence type="ECO:0000256" key="1">
    <source>
        <dbReference type="SAM" id="MobiDB-lite"/>
    </source>
</evidence>
<name>A0ABU4AQR3_9HYPH</name>
<dbReference type="EMBL" id="JAWLIP010000011">
    <property type="protein sequence ID" value="MDV6228559.1"/>
    <property type="molecule type" value="Genomic_DNA"/>
</dbReference>
<evidence type="ECO:0000313" key="3">
    <source>
        <dbReference type="EMBL" id="MDV6228559.1"/>
    </source>
</evidence>
<keyword evidence="2" id="KW-0732">Signal</keyword>
<protein>
    <submittedName>
        <fullName evidence="3">TonB-dependent receptor</fullName>
    </submittedName>
</protein>
<organism evidence="3 4">
    <name type="scientific">Nitratireductor aquimarinus</name>
    <dbReference type="NCBI Taxonomy" id="889300"/>
    <lineage>
        <taxon>Bacteria</taxon>
        <taxon>Pseudomonadati</taxon>
        <taxon>Pseudomonadota</taxon>
        <taxon>Alphaproteobacteria</taxon>
        <taxon>Hyphomicrobiales</taxon>
        <taxon>Phyllobacteriaceae</taxon>
        <taxon>Nitratireductor</taxon>
    </lineage>
</organism>
<dbReference type="Proteomes" id="UP001185659">
    <property type="component" value="Unassembled WGS sequence"/>
</dbReference>
<sequence>MSSTVFLGTATPLIIKRCSTLLASTALVGITVFAMPDTSLAEEGCKGDACFAKLRGKMPDDGSSSRLTIGANTERETPGDEGSIPFAISVDGETLEISEPKPAKGARVTATEEMPSNSPAKPVDLQRRADVGLHGVDIQIKYDGLESEPILNLSTVPVRRSFRAGEPVRFLATSNYPAFIERSEIRIYAQDGNRAKEKPVAVIPVQVNSEAGWTMPAKEGASEYRYVLRVYDAKGRYDETEALTLARSQNHLKPAAKPEAIAPGMGEDRTALRNIPIRGGAVTIHGRSVPPGFEVEALGERVPVDRDNAFVVQRILPAGDHDVDVSVNGASKSGGGLHFNRAVNIPDNDWFYVALADLTVGKRMGDKNIETVRPGEYDEVYSKGRVAFYLKGKIKGKYLLTAAADTGEDDVENMFRNLDGKDPRRLLRRLDPDDYYPVYGDDSTFVEDAPTNGKFYVRLEKGDSHVMWGNYKTSITGTEFLRQERGLYGAHGVYRSEENTSFGERRTEVTAYAAQPDTLPQLDEFLATGGSAYFLKRQDIVEGSETLTVEIRDEITGRVIERMTLQYGEGYSIDYMQGVVILRRPLSSTTGTNAPVRNGALGGNKVYLLAQYEYEPVAGEADGYVYGGRAQHWINDKVRVGVTGMDESTGLADQKAYGADIKIRHSETTFLNAEVAHSKGPGFGMSRSTDGGLTTSETGIAGNRDRAATAWLVRGQVDLEDIPAAGMKGTVGGYYEEKQAGFSTLYDQVYADKRIWGAHANLEVTNQIGLNLTYDDFNDDTGQIKRDGTSSVSWQIDEYWKVSFGVTYTELVSPIAIRSGKSGYDGSRLDAGVRVDYKWSEDLSLYVFGQGTLDRSGDIDRNDLIGVGSKFRITDKIGAEAEVSYGTHGLGGLAALTYDPTADDHYYIGYRLDPDRAFDLDRSDNLVGTDKGVIVGGMRRRLSDLATAYAENSYDMFGRRTSLTQTYGVVYTPDDTWTINGGFEGGRVRDDTVDRFGVQRSDFDRYAPSLSIAYKDEEAGIAARVRGEVRIEDSDDGTRDQNTYLFAAGVSWKTSEDWRLLGNIDTVISDSNSTNTSFQDTDYVEASLGYAYRPVDNDRLNALFKYTWLYDMPGNDQLISGSTGDLLAPAQRSHILSADFTYDLMPWLSVGGKYGFRHGEVRYRTDGGVGRTFEDAWQRSTAHLGIVRADLHVIKKWDVLLEGRVLYMPEADTTDYGALAAVYRHVGNNFKVGVGYNFGIFSDDLRDLTLDDRGVFLNVVGKF</sequence>
<comment type="caution">
    <text evidence="3">The sequence shown here is derived from an EMBL/GenBank/DDBJ whole genome shotgun (WGS) entry which is preliminary data.</text>
</comment>